<evidence type="ECO:0000313" key="2">
    <source>
        <dbReference type="EMBL" id="GAO42631.1"/>
    </source>
</evidence>
<name>A0A0E9MZ01_9BACT</name>
<comment type="caution">
    <text evidence="2">The sequence shown here is derived from an EMBL/GenBank/DDBJ whole genome shotgun (WGS) entry which is preliminary data.</text>
</comment>
<organism evidence="2 3">
    <name type="scientific">Flavihumibacter petaseus NBRC 106054</name>
    <dbReference type="NCBI Taxonomy" id="1220578"/>
    <lineage>
        <taxon>Bacteria</taxon>
        <taxon>Pseudomonadati</taxon>
        <taxon>Bacteroidota</taxon>
        <taxon>Chitinophagia</taxon>
        <taxon>Chitinophagales</taxon>
        <taxon>Chitinophagaceae</taxon>
        <taxon>Flavihumibacter</taxon>
    </lineage>
</organism>
<dbReference type="RefSeq" id="WP_046368282.1">
    <property type="nucleotide sequence ID" value="NZ_BBWV01000001.1"/>
</dbReference>
<sequence length="216" mass="24204">MKTFHLLLRAAVIFMCFLFYFQPTISAQEQDTVFRKFYGQFGLGPATPGGYNTVLGLTGVFKSNWTAGLTYQNIKYEPKNLPADYKPAYVETMPFMTEERKLYANLNCISFTGGRIFDLGRKFWFTTEAGLSLVFGEELTFTPQQVTGGLFESSSNYGVLRDNKTTVGGVLKADAKWAFATFMGLGAGVFTQFNSLQTSAGFQVNLFFGKAWRKKK</sequence>
<keyword evidence="1" id="KW-0732">Signal</keyword>
<dbReference type="OrthoDB" id="9846809at2"/>
<dbReference type="Proteomes" id="UP000033121">
    <property type="component" value="Unassembled WGS sequence"/>
</dbReference>
<dbReference type="STRING" id="1220578.FPE01S_01_16460"/>
<protein>
    <recommendedName>
        <fullName evidence="4">Outer membrane protein beta-barrel domain-containing protein</fullName>
    </recommendedName>
</protein>
<evidence type="ECO:0008006" key="4">
    <source>
        <dbReference type="Google" id="ProtNLM"/>
    </source>
</evidence>
<feature type="chain" id="PRO_5002429702" description="Outer membrane protein beta-barrel domain-containing protein" evidence="1">
    <location>
        <begin position="28"/>
        <end position="216"/>
    </location>
</feature>
<keyword evidence="3" id="KW-1185">Reference proteome</keyword>
<gene>
    <name evidence="2" type="ORF">FPE01S_01_16460</name>
</gene>
<feature type="signal peptide" evidence="1">
    <location>
        <begin position="1"/>
        <end position="27"/>
    </location>
</feature>
<proteinExistence type="predicted"/>
<dbReference type="AlphaFoldDB" id="A0A0E9MZ01"/>
<reference evidence="2 3" key="1">
    <citation type="submission" date="2015-04" db="EMBL/GenBank/DDBJ databases">
        <title>Whole genome shotgun sequence of Flavihumibacter petaseus NBRC 106054.</title>
        <authorList>
            <person name="Miyazawa S."/>
            <person name="Hosoyama A."/>
            <person name="Hashimoto M."/>
            <person name="Noguchi M."/>
            <person name="Tsuchikane K."/>
            <person name="Ohji S."/>
            <person name="Yamazoe A."/>
            <person name="Ichikawa N."/>
            <person name="Kimura A."/>
            <person name="Fujita N."/>
        </authorList>
    </citation>
    <scope>NUCLEOTIDE SEQUENCE [LARGE SCALE GENOMIC DNA]</scope>
    <source>
        <strain evidence="2 3">NBRC 106054</strain>
    </source>
</reference>
<evidence type="ECO:0000313" key="3">
    <source>
        <dbReference type="Proteomes" id="UP000033121"/>
    </source>
</evidence>
<accession>A0A0E9MZ01</accession>
<dbReference type="EMBL" id="BBWV01000001">
    <property type="protein sequence ID" value="GAO42631.1"/>
    <property type="molecule type" value="Genomic_DNA"/>
</dbReference>
<evidence type="ECO:0000256" key="1">
    <source>
        <dbReference type="SAM" id="SignalP"/>
    </source>
</evidence>